<keyword evidence="3" id="KW-0732">Signal</keyword>
<feature type="chain" id="PRO_5015419581" evidence="3">
    <location>
        <begin position="23"/>
        <end position="387"/>
    </location>
</feature>
<feature type="signal peptide" evidence="3">
    <location>
        <begin position="1"/>
        <end position="22"/>
    </location>
</feature>
<dbReference type="AlphaFoldDB" id="A0A2T7PFQ0"/>
<evidence type="ECO:0000256" key="2">
    <source>
        <dbReference type="SAM" id="MobiDB-lite"/>
    </source>
</evidence>
<dbReference type="EMBL" id="PZQS01000004">
    <property type="protein sequence ID" value="PVD32248.1"/>
    <property type="molecule type" value="Genomic_DNA"/>
</dbReference>
<evidence type="ECO:0000313" key="5">
    <source>
        <dbReference type="Proteomes" id="UP000245119"/>
    </source>
</evidence>
<evidence type="ECO:0000256" key="1">
    <source>
        <dbReference type="SAM" id="Coils"/>
    </source>
</evidence>
<proteinExistence type="predicted"/>
<accession>A0A2T7PFQ0</accession>
<keyword evidence="1" id="KW-0175">Coiled coil</keyword>
<feature type="coiled-coil region" evidence="1">
    <location>
        <begin position="146"/>
        <end position="187"/>
    </location>
</feature>
<evidence type="ECO:0000313" key="4">
    <source>
        <dbReference type="EMBL" id="PVD32248.1"/>
    </source>
</evidence>
<name>A0A2T7PFQ0_POMCA</name>
<comment type="caution">
    <text evidence="4">The sequence shown here is derived from an EMBL/GenBank/DDBJ whole genome shotgun (WGS) entry which is preliminary data.</text>
</comment>
<keyword evidence="5" id="KW-1185">Reference proteome</keyword>
<dbReference type="OrthoDB" id="6214251at2759"/>
<protein>
    <submittedName>
        <fullName evidence="4">Uncharacterized protein</fullName>
    </submittedName>
</protein>
<feature type="compositionally biased region" description="Pro residues" evidence="2">
    <location>
        <begin position="27"/>
        <end position="36"/>
    </location>
</feature>
<sequence length="387" mass="42270">MAVYSSMSVVVFGLVLATLTSAETYSPPQPPPPPPYQSGVGPQKVSSGSYLPPAASYSKSQSYPGGDPYEYQNGGYKQPNGPLPTFFKSPYNRLSVNPDVDELDRLFALIDTLIEIVDFAAESLANIDSQQSVLKKQVTQLTVLDLPALEEQNSVEDKQLSELERRVGDLEDLIGDLKANLEDLEYLNAENAKDIKDLEIALANEQYIDSTQVRDIASLLAAVQNLKTKLISITKSRFAFLDNDIQKVVGLFNSTRDLETSRMCETGVTTLTADDRRNTVVFNTDFGGQVPQIDYGIVGIKNKFVGEQSFKYPPSGKPYDPKYPPYGSSPYNDREPGSLGDLVAALPTPESITLQLVDGAFNNAKTVSVDVAWQVCSVGPGTRLAKY</sequence>
<dbReference type="Proteomes" id="UP000245119">
    <property type="component" value="Linkage Group LG4"/>
</dbReference>
<organism evidence="4 5">
    <name type="scientific">Pomacea canaliculata</name>
    <name type="common">Golden apple snail</name>
    <dbReference type="NCBI Taxonomy" id="400727"/>
    <lineage>
        <taxon>Eukaryota</taxon>
        <taxon>Metazoa</taxon>
        <taxon>Spiralia</taxon>
        <taxon>Lophotrochozoa</taxon>
        <taxon>Mollusca</taxon>
        <taxon>Gastropoda</taxon>
        <taxon>Caenogastropoda</taxon>
        <taxon>Architaenioglossa</taxon>
        <taxon>Ampullarioidea</taxon>
        <taxon>Ampullariidae</taxon>
        <taxon>Pomacea</taxon>
    </lineage>
</organism>
<gene>
    <name evidence="4" type="ORF">C0Q70_07681</name>
</gene>
<feature type="region of interest" description="Disordered" evidence="2">
    <location>
        <begin position="315"/>
        <end position="334"/>
    </location>
</feature>
<reference evidence="4 5" key="1">
    <citation type="submission" date="2018-04" db="EMBL/GenBank/DDBJ databases">
        <title>The genome of golden apple snail Pomacea canaliculata provides insight into stress tolerance and invasive adaptation.</title>
        <authorList>
            <person name="Liu C."/>
            <person name="Liu B."/>
            <person name="Ren Y."/>
            <person name="Zhang Y."/>
            <person name="Wang H."/>
            <person name="Li S."/>
            <person name="Jiang F."/>
            <person name="Yin L."/>
            <person name="Zhang G."/>
            <person name="Qian W."/>
            <person name="Fan W."/>
        </authorList>
    </citation>
    <scope>NUCLEOTIDE SEQUENCE [LARGE SCALE GENOMIC DNA]</scope>
    <source>
        <strain evidence="4">SZHN2017</strain>
        <tissue evidence="4">Muscle</tissue>
    </source>
</reference>
<dbReference type="OMA" id="KTGYDEP"/>
<evidence type="ECO:0000256" key="3">
    <source>
        <dbReference type="SAM" id="SignalP"/>
    </source>
</evidence>
<feature type="region of interest" description="Disordered" evidence="2">
    <location>
        <begin position="23"/>
        <end position="77"/>
    </location>
</feature>